<keyword evidence="4" id="KW-1185">Reference proteome</keyword>
<feature type="region of interest" description="Disordered" evidence="1">
    <location>
        <begin position="117"/>
        <end position="138"/>
    </location>
</feature>
<dbReference type="EMBL" id="JALLBG020000017">
    <property type="protein sequence ID" value="KAL3772025.1"/>
    <property type="molecule type" value="Genomic_DNA"/>
</dbReference>
<protein>
    <recommendedName>
        <fullName evidence="2">J domain-containing protein</fullName>
    </recommendedName>
</protein>
<dbReference type="SMART" id="SM00271">
    <property type="entry name" value="DnaJ"/>
    <property type="match status" value="1"/>
</dbReference>
<dbReference type="AlphaFoldDB" id="A0ABD3N7F2"/>
<name>A0ABD3N7F2_9STRA</name>
<dbReference type="Proteomes" id="UP001530293">
    <property type="component" value="Unassembled WGS sequence"/>
</dbReference>
<feature type="region of interest" description="Disordered" evidence="1">
    <location>
        <begin position="215"/>
        <end position="255"/>
    </location>
</feature>
<organism evidence="3 4">
    <name type="scientific">Discostella pseudostelligera</name>
    <dbReference type="NCBI Taxonomy" id="259834"/>
    <lineage>
        <taxon>Eukaryota</taxon>
        <taxon>Sar</taxon>
        <taxon>Stramenopiles</taxon>
        <taxon>Ochrophyta</taxon>
        <taxon>Bacillariophyta</taxon>
        <taxon>Coscinodiscophyceae</taxon>
        <taxon>Thalassiosirophycidae</taxon>
        <taxon>Stephanodiscales</taxon>
        <taxon>Stephanodiscaceae</taxon>
        <taxon>Discostella</taxon>
    </lineage>
</organism>
<dbReference type="Pfam" id="PF00226">
    <property type="entry name" value="DnaJ"/>
    <property type="match status" value="1"/>
</dbReference>
<feature type="compositionally biased region" description="Low complexity" evidence="1">
    <location>
        <begin position="120"/>
        <end position="138"/>
    </location>
</feature>
<evidence type="ECO:0000256" key="1">
    <source>
        <dbReference type="SAM" id="MobiDB-lite"/>
    </source>
</evidence>
<dbReference type="Gene3D" id="1.10.287.110">
    <property type="entry name" value="DnaJ domain"/>
    <property type="match status" value="1"/>
</dbReference>
<sequence>MVFLHHRHDVHHSSLSLVASSRRYFHPSLHPLSRQHPKLSTLFCPYATLQIPKDSSYANAKKSFLKIAMKHHPDTMASNVLDKATKLKSQEIFMQCRKALESLVECEMTGRAILKSTIPSSSGISSGSGSRQQHQSMSNEEFDIWFEKETGHSSNPFQFDLDPKVMREVADMHTTMEGSHGLDRDGGMWHLASMISNAVKNGKEGGGAESILRLEAGSVKDGMGGEGGEDAMGKLERRRKKTTTTRMSGSHSKRS</sequence>
<accession>A0ABD3N7F2</accession>
<dbReference type="PROSITE" id="PS50076">
    <property type="entry name" value="DNAJ_2"/>
    <property type="match status" value="1"/>
</dbReference>
<dbReference type="CDD" id="cd06257">
    <property type="entry name" value="DnaJ"/>
    <property type="match status" value="1"/>
</dbReference>
<dbReference type="InterPro" id="IPR001623">
    <property type="entry name" value="DnaJ_domain"/>
</dbReference>
<feature type="domain" description="J" evidence="2">
    <location>
        <begin position="44"/>
        <end position="118"/>
    </location>
</feature>
<evidence type="ECO:0000259" key="2">
    <source>
        <dbReference type="PROSITE" id="PS50076"/>
    </source>
</evidence>
<comment type="caution">
    <text evidence="3">The sequence shown here is derived from an EMBL/GenBank/DDBJ whole genome shotgun (WGS) entry which is preliminary data.</text>
</comment>
<evidence type="ECO:0000313" key="4">
    <source>
        <dbReference type="Proteomes" id="UP001530293"/>
    </source>
</evidence>
<proteinExistence type="predicted"/>
<evidence type="ECO:0000313" key="3">
    <source>
        <dbReference type="EMBL" id="KAL3772025.1"/>
    </source>
</evidence>
<dbReference type="SUPFAM" id="SSF46565">
    <property type="entry name" value="Chaperone J-domain"/>
    <property type="match status" value="1"/>
</dbReference>
<reference evidence="3 4" key="1">
    <citation type="submission" date="2024-10" db="EMBL/GenBank/DDBJ databases">
        <title>Updated reference genomes for cyclostephanoid diatoms.</title>
        <authorList>
            <person name="Roberts W.R."/>
            <person name="Alverson A.J."/>
        </authorList>
    </citation>
    <scope>NUCLEOTIDE SEQUENCE [LARGE SCALE GENOMIC DNA]</scope>
    <source>
        <strain evidence="3 4">AJA232-27</strain>
    </source>
</reference>
<dbReference type="InterPro" id="IPR036869">
    <property type="entry name" value="J_dom_sf"/>
</dbReference>
<gene>
    <name evidence="3" type="ORF">ACHAWU_008047</name>
</gene>